<evidence type="ECO:0000256" key="2">
    <source>
        <dbReference type="ARBA" id="ARBA00023253"/>
    </source>
</evidence>
<evidence type="ECO:0000256" key="1">
    <source>
        <dbReference type="ARBA" id="ARBA00022679"/>
    </source>
</evidence>
<accession>A0A2H3J3R1</accession>
<dbReference type="GO" id="GO:0016740">
    <property type="term" value="F:transferase activity"/>
    <property type="evidence" value="ECO:0007669"/>
    <property type="project" value="UniProtKB-KW"/>
</dbReference>
<proteinExistence type="predicted"/>
<keyword evidence="3" id="KW-0119">Carbohydrate metabolism</keyword>
<dbReference type="EMBL" id="KB467831">
    <property type="protein sequence ID" value="PCH34413.1"/>
    <property type="molecule type" value="Genomic_DNA"/>
</dbReference>
<dbReference type="OMA" id="AFVFYNY"/>
<gene>
    <name evidence="4" type="ORF">WOLCODRAFT_142135</name>
</gene>
<sequence>MSEELLLNHYLAYRAGRSFVFSNYTWSDSRAQYTYFDGKPIPSRIPLSVLIDGPTAGMPFVSDPHAPTAIGKEYWDEICPHPRVIRNDDVVAPLGQEPTAEALIERWTEVLQGTADPCVEVAQDSAAIFDYLLFGDPKRLLDAWPAFSQSPVLREFRWSPLIELAFDVNRETVSPSRALEPFMSRTPDVHSTMAERYSVLPGLLALHIRRGDYSHHCKHLVKHSSTYTGYSSFPSLPDKFVPPNGDHKTREKEYWRHCLPDIEQIVRRVAEVRRTPAGQSLRSVYVMTNGPAEWVEELKDALYGMGRWTSVASSRDLVVNAEQQYVKQAVDMLIGQRAQVFIGNGFSSLTGQVVMLRMASGIDPETNRFW</sequence>
<protein>
    <submittedName>
        <fullName evidence="4">Uncharacterized protein</fullName>
    </submittedName>
</protein>
<dbReference type="GO" id="GO:0006004">
    <property type="term" value="P:fucose metabolic process"/>
    <property type="evidence" value="ECO:0007669"/>
    <property type="project" value="UniProtKB-KW"/>
</dbReference>
<dbReference type="OrthoDB" id="2559662at2759"/>
<organism evidence="4 5">
    <name type="scientific">Wolfiporia cocos (strain MD-104)</name>
    <name type="common">Brown rot fungus</name>
    <dbReference type="NCBI Taxonomy" id="742152"/>
    <lineage>
        <taxon>Eukaryota</taxon>
        <taxon>Fungi</taxon>
        <taxon>Dikarya</taxon>
        <taxon>Basidiomycota</taxon>
        <taxon>Agaricomycotina</taxon>
        <taxon>Agaricomycetes</taxon>
        <taxon>Polyporales</taxon>
        <taxon>Phaeolaceae</taxon>
        <taxon>Wolfiporia</taxon>
    </lineage>
</organism>
<keyword evidence="5" id="KW-1185">Reference proteome</keyword>
<dbReference type="AlphaFoldDB" id="A0A2H3J3R1"/>
<keyword evidence="1" id="KW-0808">Transferase</keyword>
<name>A0A2H3J3R1_WOLCO</name>
<dbReference type="Pfam" id="PF10250">
    <property type="entry name" value="O-FucT"/>
    <property type="match status" value="1"/>
</dbReference>
<reference evidence="4 5" key="1">
    <citation type="journal article" date="2012" name="Science">
        <title>The Paleozoic origin of enzymatic lignin decomposition reconstructed from 31 fungal genomes.</title>
        <authorList>
            <person name="Floudas D."/>
            <person name="Binder M."/>
            <person name="Riley R."/>
            <person name="Barry K."/>
            <person name="Blanchette R.A."/>
            <person name="Henrissat B."/>
            <person name="Martinez A.T."/>
            <person name="Otillar R."/>
            <person name="Spatafora J.W."/>
            <person name="Yadav J.S."/>
            <person name="Aerts A."/>
            <person name="Benoit I."/>
            <person name="Boyd A."/>
            <person name="Carlson A."/>
            <person name="Copeland A."/>
            <person name="Coutinho P.M."/>
            <person name="de Vries R.P."/>
            <person name="Ferreira P."/>
            <person name="Findley K."/>
            <person name="Foster B."/>
            <person name="Gaskell J."/>
            <person name="Glotzer D."/>
            <person name="Gorecki P."/>
            <person name="Heitman J."/>
            <person name="Hesse C."/>
            <person name="Hori C."/>
            <person name="Igarashi K."/>
            <person name="Jurgens J.A."/>
            <person name="Kallen N."/>
            <person name="Kersten P."/>
            <person name="Kohler A."/>
            <person name="Kuees U."/>
            <person name="Kumar T.K.A."/>
            <person name="Kuo A."/>
            <person name="LaButti K."/>
            <person name="Larrondo L.F."/>
            <person name="Lindquist E."/>
            <person name="Ling A."/>
            <person name="Lombard V."/>
            <person name="Lucas S."/>
            <person name="Lundell T."/>
            <person name="Martin R."/>
            <person name="McLaughlin D.J."/>
            <person name="Morgenstern I."/>
            <person name="Morin E."/>
            <person name="Murat C."/>
            <person name="Nagy L.G."/>
            <person name="Nolan M."/>
            <person name="Ohm R.A."/>
            <person name="Patyshakuliyeva A."/>
            <person name="Rokas A."/>
            <person name="Ruiz-Duenas F.J."/>
            <person name="Sabat G."/>
            <person name="Salamov A."/>
            <person name="Samejima M."/>
            <person name="Schmutz J."/>
            <person name="Slot J.C."/>
            <person name="St John F."/>
            <person name="Stenlid J."/>
            <person name="Sun H."/>
            <person name="Sun S."/>
            <person name="Syed K."/>
            <person name="Tsang A."/>
            <person name="Wiebenga A."/>
            <person name="Young D."/>
            <person name="Pisabarro A."/>
            <person name="Eastwood D.C."/>
            <person name="Martin F."/>
            <person name="Cullen D."/>
            <person name="Grigoriev I.V."/>
            <person name="Hibbett D.S."/>
        </authorList>
    </citation>
    <scope>NUCLEOTIDE SEQUENCE [LARGE SCALE GENOMIC DNA]</scope>
    <source>
        <strain evidence="4 5">MD-104</strain>
    </source>
</reference>
<dbReference type="Proteomes" id="UP000218811">
    <property type="component" value="Unassembled WGS sequence"/>
</dbReference>
<dbReference type="CDD" id="cd11296">
    <property type="entry name" value="O-FucT_like"/>
    <property type="match status" value="1"/>
</dbReference>
<dbReference type="Gene3D" id="3.40.50.11350">
    <property type="match status" value="1"/>
</dbReference>
<evidence type="ECO:0000256" key="3">
    <source>
        <dbReference type="ARBA" id="ARBA00023277"/>
    </source>
</evidence>
<evidence type="ECO:0000313" key="5">
    <source>
        <dbReference type="Proteomes" id="UP000218811"/>
    </source>
</evidence>
<keyword evidence="2" id="KW-0294">Fucose metabolism</keyword>
<evidence type="ECO:0000313" key="4">
    <source>
        <dbReference type="EMBL" id="PCH34413.1"/>
    </source>
</evidence>
<dbReference type="InterPro" id="IPR019378">
    <property type="entry name" value="GDP-Fuc_O-FucTrfase"/>
</dbReference>